<evidence type="ECO:0000256" key="2">
    <source>
        <dbReference type="ARBA" id="ARBA00012787"/>
    </source>
</evidence>
<feature type="domain" description="Pus10 THUMP" evidence="6">
    <location>
        <begin position="108"/>
        <end position="182"/>
    </location>
</feature>
<comment type="similarity">
    <text evidence="1">Belongs to the pseudouridine synthase Pus10 family.</text>
</comment>
<evidence type="ECO:0000259" key="5">
    <source>
        <dbReference type="Pfam" id="PF21238"/>
    </source>
</evidence>
<dbReference type="InterPro" id="IPR055174">
    <property type="entry name" value="Pus10_THUMP_arc"/>
</dbReference>
<dbReference type="Pfam" id="PF22023">
    <property type="entry name" value="Pus10_THUMP_arc"/>
    <property type="match status" value="1"/>
</dbReference>
<keyword evidence="4 7" id="KW-0413">Isomerase</keyword>
<dbReference type="GO" id="GO:0031119">
    <property type="term" value="P:tRNA pseudouridine synthesis"/>
    <property type="evidence" value="ECO:0007669"/>
    <property type="project" value="TreeGrafter"/>
</dbReference>
<proteinExistence type="inferred from homology"/>
<sequence>MDVVLESSMNLMKKFPLCDSCLGRMFSTLLRGFSNEDRGRALKRAAVMELLARIKGGEIEAVSELKSIAPSLGGDFDRTFEEVGLEHKPSQCYICGGKIGEWISLYTQAVNRLKEVGAESFIVGVKVPKEVEDREEEVIKAFSMLSAESIKAELKREIGKRISASLGIPADFKNPGAVVLVDIESGEVRVSVNPIFIKGRYLKVGRNISQIRWFDEPEGGDSLSVEKMISSSLSKVYEGSEIVLHASGREDVDVRMLGSGRPFIIEIKNPRRRRANLKLISDLLNRSSPYGKFSIEGTASRGDVRVLKLMDSSKLKAYRVVAVSEEPLSESDRNAIEEKLKGAVVKQRTPLRVLRRRADIVRSKRIYDIKLKLVGTRTLVGILVADGGLYVKELVSGDEGRTVPSFSSLVGKKLLCAELDVVKVFI</sequence>
<dbReference type="InterPro" id="IPR020103">
    <property type="entry name" value="PsdUridine_synth_cat_dom_sf"/>
</dbReference>
<dbReference type="EMBL" id="DSFE01000061">
    <property type="protein sequence ID" value="HEU97766.1"/>
    <property type="molecule type" value="Genomic_DNA"/>
</dbReference>
<protein>
    <recommendedName>
        <fullName evidence="2">tRNA pseudouridine(55) synthase</fullName>
        <ecNumber evidence="2">5.4.99.25</ecNumber>
    </recommendedName>
</protein>
<evidence type="ECO:0000313" key="7">
    <source>
        <dbReference type="EMBL" id="HEU97766.1"/>
    </source>
</evidence>
<feature type="domain" description="Pus10-like C-terminal" evidence="5">
    <location>
        <begin position="196"/>
        <end position="424"/>
    </location>
</feature>
<dbReference type="PANTHER" id="PTHR21568:SF0">
    <property type="entry name" value="TRNA PSEUDOURIDINE SYNTHASE PUS10"/>
    <property type="match status" value="1"/>
</dbReference>
<dbReference type="PANTHER" id="PTHR21568">
    <property type="entry name" value="TRNA PSEUDOURIDINE SYNTHASE PUS10"/>
    <property type="match status" value="1"/>
</dbReference>
<dbReference type="EC" id="5.4.99.25" evidence="2"/>
<dbReference type="InterPro" id="IPR048741">
    <property type="entry name" value="Pus10-like_C"/>
</dbReference>
<dbReference type="InterPro" id="IPR039894">
    <property type="entry name" value="Pus10-like"/>
</dbReference>
<evidence type="ECO:0000256" key="3">
    <source>
        <dbReference type="ARBA" id="ARBA00022694"/>
    </source>
</evidence>
<dbReference type="Proteomes" id="UP000885664">
    <property type="component" value="Unassembled WGS sequence"/>
</dbReference>
<dbReference type="AlphaFoldDB" id="A0A7C2UK83"/>
<dbReference type="Pfam" id="PF21238">
    <property type="entry name" value="Pus10_C"/>
    <property type="match status" value="1"/>
</dbReference>
<dbReference type="FunFam" id="3.30.70.2510:FF:000001">
    <property type="entry name" value="tRNA pseudouridine synthase Pus10"/>
    <property type="match status" value="1"/>
</dbReference>
<dbReference type="NCBIfam" id="TIGR01213">
    <property type="entry name" value="pseudo_Pus10arc"/>
    <property type="match status" value="1"/>
</dbReference>
<organism evidence="7">
    <name type="scientific">Fervidicoccus fontis</name>
    <dbReference type="NCBI Taxonomy" id="683846"/>
    <lineage>
        <taxon>Archaea</taxon>
        <taxon>Thermoproteota</taxon>
        <taxon>Thermoprotei</taxon>
        <taxon>Fervidicoccales</taxon>
        <taxon>Fervidicoccaceae</taxon>
        <taxon>Fervidicoccus</taxon>
    </lineage>
</organism>
<dbReference type="GO" id="GO:0160148">
    <property type="term" value="F:tRNA pseudouridine(55) synthase activity"/>
    <property type="evidence" value="ECO:0007669"/>
    <property type="project" value="UniProtKB-EC"/>
</dbReference>
<evidence type="ECO:0000259" key="6">
    <source>
        <dbReference type="Pfam" id="PF22023"/>
    </source>
</evidence>
<keyword evidence="3" id="KW-0819">tRNA processing</keyword>
<gene>
    <name evidence="7" type="ORF">ENO36_02790</name>
</gene>
<accession>A0A7C2UK83</accession>
<comment type="caution">
    <text evidence="7">The sequence shown here is derived from an EMBL/GenBank/DDBJ whole genome shotgun (WGS) entry which is preliminary data.</text>
</comment>
<evidence type="ECO:0000256" key="1">
    <source>
        <dbReference type="ARBA" id="ARBA00009652"/>
    </source>
</evidence>
<evidence type="ECO:0000256" key="4">
    <source>
        <dbReference type="ARBA" id="ARBA00023235"/>
    </source>
</evidence>
<name>A0A7C2UK83_9CREN</name>
<reference evidence="7" key="1">
    <citation type="journal article" date="2020" name="mSystems">
        <title>Genome- and Community-Level Interaction Insights into Carbon Utilization and Element Cycling Functions of Hydrothermarchaeota in Hydrothermal Sediment.</title>
        <authorList>
            <person name="Zhou Z."/>
            <person name="Liu Y."/>
            <person name="Xu W."/>
            <person name="Pan J."/>
            <person name="Luo Z.H."/>
            <person name="Li M."/>
        </authorList>
    </citation>
    <scope>NUCLEOTIDE SEQUENCE [LARGE SCALE GENOMIC DNA]</scope>
    <source>
        <strain evidence="7">SpSt-1259</strain>
    </source>
</reference>
<dbReference type="GO" id="GO:0003723">
    <property type="term" value="F:RNA binding"/>
    <property type="evidence" value="ECO:0007669"/>
    <property type="project" value="InterPro"/>
</dbReference>
<dbReference type="SUPFAM" id="SSF55120">
    <property type="entry name" value="Pseudouridine synthase"/>
    <property type="match status" value="1"/>
</dbReference>
<dbReference type="Gene3D" id="3.30.70.2510">
    <property type="match status" value="1"/>
</dbReference>